<protein>
    <recommendedName>
        <fullName evidence="6">Dihydrolipoamide acetyltransferase component of pyruvate dehydrogenase complex</fullName>
        <ecNumber evidence="6">2.3.1.-</ecNumber>
    </recommendedName>
</protein>
<dbReference type="EMBL" id="SOMN01000014">
    <property type="protein sequence ID" value="TFE26260.1"/>
    <property type="molecule type" value="Genomic_DNA"/>
</dbReference>
<evidence type="ECO:0000256" key="3">
    <source>
        <dbReference type="ARBA" id="ARBA00022679"/>
    </source>
</evidence>
<feature type="domain" description="Peripheral subunit-binding (PSBD)" evidence="8">
    <location>
        <begin position="114"/>
        <end position="151"/>
    </location>
</feature>
<organism evidence="9 10">
    <name type="scientific">Cohnella luojiensis</name>
    <dbReference type="NCBI Taxonomy" id="652876"/>
    <lineage>
        <taxon>Bacteria</taxon>
        <taxon>Bacillati</taxon>
        <taxon>Bacillota</taxon>
        <taxon>Bacilli</taxon>
        <taxon>Bacillales</taxon>
        <taxon>Paenibacillaceae</taxon>
        <taxon>Cohnella</taxon>
    </lineage>
</organism>
<dbReference type="Pfam" id="PF02817">
    <property type="entry name" value="E3_binding"/>
    <property type="match status" value="1"/>
</dbReference>
<dbReference type="InterPro" id="IPR036625">
    <property type="entry name" value="E3-bd_dom_sf"/>
</dbReference>
<dbReference type="SUPFAM" id="SSF51230">
    <property type="entry name" value="Single hybrid motif"/>
    <property type="match status" value="1"/>
</dbReference>
<dbReference type="PROSITE" id="PS50968">
    <property type="entry name" value="BIOTINYL_LIPOYL"/>
    <property type="match status" value="1"/>
</dbReference>
<dbReference type="InterPro" id="IPR023213">
    <property type="entry name" value="CAT-like_dom_sf"/>
</dbReference>
<name>A0A4Y8LXV8_9BACL</name>
<evidence type="ECO:0000256" key="2">
    <source>
        <dbReference type="ARBA" id="ARBA00007317"/>
    </source>
</evidence>
<dbReference type="Gene3D" id="2.40.50.100">
    <property type="match status" value="1"/>
</dbReference>
<evidence type="ECO:0000313" key="9">
    <source>
        <dbReference type="EMBL" id="TFE26260.1"/>
    </source>
</evidence>
<evidence type="ECO:0000256" key="1">
    <source>
        <dbReference type="ARBA" id="ARBA00001938"/>
    </source>
</evidence>
<proteinExistence type="inferred from homology"/>
<accession>A0A4Y8LXV8</accession>
<reference evidence="9 10" key="1">
    <citation type="submission" date="2019-03" db="EMBL/GenBank/DDBJ databases">
        <title>Cohnella endophytica sp. nov., a novel endophytic bacterium isolated from bark of Sonneratia apetala.</title>
        <authorList>
            <person name="Tuo L."/>
        </authorList>
    </citation>
    <scope>NUCLEOTIDE SEQUENCE [LARGE SCALE GENOMIC DNA]</scope>
    <source>
        <strain evidence="9 10">CCTCC AB 208254</strain>
    </source>
</reference>
<keyword evidence="4 6" id="KW-0450">Lipoyl</keyword>
<dbReference type="GO" id="GO:0031405">
    <property type="term" value="F:lipoic acid binding"/>
    <property type="evidence" value="ECO:0007669"/>
    <property type="project" value="TreeGrafter"/>
</dbReference>
<dbReference type="InterPro" id="IPR011053">
    <property type="entry name" value="Single_hybrid_motif"/>
</dbReference>
<dbReference type="CDD" id="cd06849">
    <property type="entry name" value="lipoyl_domain"/>
    <property type="match status" value="1"/>
</dbReference>
<evidence type="ECO:0000256" key="6">
    <source>
        <dbReference type="RuleBase" id="RU003423"/>
    </source>
</evidence>
<dbReference type="SUPFAM" id="SSF47005">
    <property type="entry name" value="Peripheral subunit-binding domain of 2-oxo acid dehydrogenase complex"/>
    <property type="match status" value="1"/>
</dbReference>
<dbReference type="FunFam" id="3.30.559.10:FF:000007">
    <property type="entry name" value="Dihydrolipoamide acetyltransferase component of pyruvate dehydrogenase complex"/>
    <property type="match status" value="1"/>
</dbReference>
<dbReference type="OrthoDB" id="9805770at2"/>
<evidence type="ECO:0000313" key="10">
    <source>
        <dbReference type="Proteomes" id="UP000297900"/>
    </source>
</evidence>
<gene>
    <name evidence="9" type="ORF">E2980_11600</name>
</gene>
<sequence>MHNEEERLSEVTIPHLAESLVSATLGRWLKEPGDYVKEYEVLCELNTDKVNVEMPSPMEGTLIRILVQEGETADVGAPICLIREPEAQTPIVSDPSKSIVTEGRYRDEPDLSTRYSPAVMRLAEEHRIDLRKVKGTSLGGRINRKDVLAYVRDGMNIQPATPPEYSAGKNEVIAAGFTKATSVPAAQERKEPASSRGPDDQLLPVTPVRKLIATRMHQSVSEIPHAWLTIEADVSHLVDLQQKWKDRFAEKEGIRLTVTPFVLKAVVNAIKDYPILNSTWSTDNIIIKKEIHVSIAIGSEESVVTPVIRNADRKTIAGLAIELDDLVKRARSGKLTISDMQGGTFTFNNTGAFGSLQSFPLINYPQAAIITFETIVRKPVVIQRDMIAIRSMANLCLSLDHRILDGVVCGHFMRRVKQYLERYDQETVIY</sequence>
<evidence type="ECO:0000256" key="4">
    <source>
        <dbReference type="ARBA" id="ARBA00022823"/>
    </source>
</evidence>
<comment type="cofactor">
    <cofactor evidence="1 6">
        <name>(R)-lipoate</name>
        <dbReference type="ChEBI" id="CHEBI:83088"/>
    </cofactor>
</comment>
<dbReference type="PROSITE" id="PS00189">
    <property type="entry name" value="LIPOYL"/>
    <property type="match status" value="1"/>
</dbReference>
<feature type="domain" description="Lipoyl-binding" evidence="7">
    <location>
        <begin position="8"/>
        <end position="83"/>
    </location>
</feature>
<dbReference type="GO" id="GO:0016407">
    <property type="term" value="F:acetyltransferase activity"/>
    <property type="evidence" value="ECO:0007669"/>
    <property type="project" value="TreeGrafter"/>
</dbReference>
<keyword evidence="3 6" id="KW-0808">Transferase</keyword>
<dbReference type="GO" id="GO:0005737">
    <property type="term" value="C:cytoplasm"/>
    <property type="evidence" value="ECO:0007669"/>
    <property type="project" value="TreeGrafter"/>
</dbReference>
<keyword evidence="10" id="KW-1185">Reference proteome</keyword>
<dbReference type="PANTHER" id="PTHR43178">
    <property type="entry name" value="DIHYDROLIPOAMIDE ACETYLTRANSFERASE COMPONENT OF PYRUVATE DEHYDROGENASE COMPLEX"/>
    <property type="match status" value="1"/>
</dbReference>
<dbReference type="SUPFAM" id="SSF52777">
    <property type="entry name" value="CoA-dependent acyltransferases"/>
    <property type="match status" value="1"/>
</dbReference>
<dbReference type="EC" id="2.3.1.-" evidence="6"/>
<dbReference type="Gene3D" id="3.30.559.10">
    <property type="entry name" value="Chloramphenicol acetyltransferase-like domain"/>
    <property type="match status" value="1"/>
</dbReference>
<evidence type="ECO:0000256" key="5">
    <source>
        <dbReference type="ARBA" id="ARBA00023315"/>
    </source>
</evidence>
<dbReference type="InterPro" id="IPR001078">
    <property type="entry name" value="2-oxoacid_DH_actylTfrase"/>
</dbReference>
<dbReference type="InterPro" id="IPR000089">
    <property type="entry name" value="Biotin_lipoyl"/>
</dbReference>
<dbReference type="Gene3D" id="4.10.320.10">
    <property type="entry name" value="E3-binding domain"/>
    <property type="match status" value="1"/>
</dbReference>
<dbReference type="InterPro" id="IPR004167">
    <property type="entry name" value="PSBD"/>
</dbReference>
<dbReference type="Pfam" id="PF00364">
    <property type="entry name" value="Biotin_lipoyl"/>
    <property type="match status" value="1"/>
</dbReference>
<dbReference type="PANTHER" id="PTHR43178:SF5">
    <property type="entry name" value="LIPOAMIDE ACYLTRANSFERASE COMPONENT OF BRANCHED-CHAIN ALPHA-KETO ACID DEHYDROGENASE COMPLEX, MITOCHONDRIAL"/>
    <property type="match status" value="1"/>
</dbReference>
<dbReference type="RefSeq" id="WP_135152351.1">
    <property type="nucleotide sequence ID" value="NZ_SOMN01000014.1"/>
</dbReference>
<comment type="similarity">
    <text evidence="2 6">Belongs to the 2-oxoacid dehydrogenase family.</text>
</comment>
<dbReference type="PROSITE" id="PS51826">
    <property type="entry name" value="PSBD"/>
    <property type="match status" value="1"/>
</dbReference>
<dbReference type="InterPro" id="IPR050743">
    <property type="entry name" value="2-oxoacid_DH_E2_comp"/>
</dbReference>
<dbReference type="AlphaFoldDB" id="A0A4Y8LXV8"/>
<comment type="caution">
    <text evidence="9">The sequence shown here is derived from an EMBL/GenBank/DDBJ whole genome shotgun (WGS) entry which is preliminary data.</text>
</comment>
<evidence type="ECO:0000259" key="8">
    <source>
        <dbReference type="PROSITE" id="PS51826"/>
    </source>
</evidence>
<dbReference type="Pfam" id="PF00198">
    <property type="entry name" value="2-oxoacid_dh"/>
    <property type="match status" value="1"/>
</dbReference>
<dbReference type="Proteomes" id="UP000297900">
    <property type="component" value="Unassembled WGS sequence"/>
</dbReference>
<keyword evidence="5 6" id="KW-0012">Acyltransferase</keyword>
<dbReference type="InterPro" id="IPR003016">
    <property type="entry name" value="2-oxoA_DH_lipoyl-BS"/>
</dbReference>
<evidence type="ECO:0000259" key="7">
    <source>
        <dbReference type="PROSITE" id="PS50968"/>
    </source>
</evidence>